<feature type="repeat" description="TPR" evidence="10">
    <location>
        <begin position="957"/>
        <end position="990"/>
    </location>
</feature>
<evidence type="ECO:0000256" key="6">
    <source>
        <dbReference type="ARBA" id="ARBA00022803"/>
    </source>
</evidence>
<dbReference type="Pfam" id="PF13749">
    <property type="entry name" value="HATPase_c_4"/>
    <property type="match status" value="1"/>
</dbReference>
<dbReference type="Gene3D" id="3.40.50.300">
    <property type="entry name" value="P-loop containing nucleotide triphosphate hydrolases"/>
    <property type="match status" value="1"/>
</dbReference>
<organism evidence="12 13">
    <name type="scientific">Leptolyngbya cf. ectocarpi LEGE 11479</name>
    <dbReference type="NCBI Taxonomy" id="1828722"/>
    <lineage>
        <taxon>Bacteria</taxon>
        <taxon>Bacillati</taxon>
        <taxon>Cyanobacteriota</taxon>
        <taxon>Cyanophyceae</taxon>
        <taxon>Leptolyngbyales</taxon>
        <taxon>Leptolyngbyaceae</taxon>
        <taxon>Leptolyngbya group</taxon>
        <taxon>Leptolyngbya</taxon>
    </lineage>
</organism>
<keyword evidence="13" id="KW-1185">Reference proteome</keyword>
<dbReference type="PRINTS" id="PR00364">
    <property type="entry name" value="DISEASERSIST"/>
</dbReference>
<evidence type="ECO:0000256" key="2">
    <source>
        <dbReference type="ARBA" id="ARBA00009622"/>
    </source>
</evidence>
<dbReference type="AlphaFoldDB" id="A0A929FD66"/>
<keyword evidence="4" id="KW-0493">Microtubule</keyword>
<evidence type="ECO:0000256" key="8">
    <source>
        <dbReference type="ARBA" id="ARBA00023175"/>
    </source>
</evidence>
<evidence type="ECO:0000256" key="1">
    <source>
        <dbReference type="ARBA" id="ARBA00004245"/>
    </source>
</evidence>
<dbReference type="SUPFAM" id="SSF48452">
    <property type="entry name" value="TPR-like"/>
    <property type="match status" value="1"/>
</dbReference>
<evidence type="ECO:0000256" key="5">
    <source>
        <dbReference type="ARBA" id="ARBA00022737"/>
    </source>
</evidence>
<dbReference type="PROSITE" id="PS50293">
    <property type="entry name" value="TPR_REGION"/>
    <property type="match status" value="2"/>
</dbReference>
<evidence type="ECO:0000256" key="10">
    <source>
        <dbReference type="PROSITE-ProRule" id="PRU00339"/>
    </source>
</evidence>
<dbReference type="InterPro" id="IPR002151">
    <property type="entry name" value="Kinesin_light"/>
</dbReference>
<dbReference type="GO" id="GO:0005871">
    <property type="term" value="C:kinesin complex"/>
    <property type="evidence" value="ECO:0007669"/>
    <property type="project" value="InterPro"/>
</dbReference>
<keyword evidence="5" id="KW-0677">Repeat</keyword>
<protein>
    <submittedName>
        <fullName evidence="12">Tetratricopeptide repeat protein</fullName>
    </submittedName>
</protein>
<keyword evidence="3" id="KW-0963">Cytoplasm</keyword>
<evidence type="ECO:0000259" key="11">
    <source>
        <dbReference type="Pfam" id="PF00931"/>
    </source>
</evidence>
<sequence length="1035" mass="117929">ICDDANYTTQDFVKIAKKCIQDNVSEEWLVIDRNDICFSKSPTRSISEEILKRSEFVIGIIGNFYGEKYPEEDISYLEYELKLIGELNLPTLILYLSEQCESESDIQKMITHEVSVHARMRILADLMQRQERVKAYLNATGEIFEVVEVNSLEEFEEYLNSWAREFNKKKRKSKSLVHRTIVEPSSVDGIFIKNYNHLEYDRRPVNYNIQELDNESINFFLEQPEAVTKLREVGFLRSSVFSKLAYLGIFHDENPSLGALICFAPRNLLSNQYDSCKLHMVVYAGSERGSSRILQQQSISDNLLNLYDAAMGFLEKNLNNTGRIGTEERDDLEIPRLALREAIANAIVHRDYENSDFSNQPTRIEIYTNRVEITSFGPLPRGVLPSDLNDNPEKVIPFRRNPVIAEIFRIMQRVELNASGISRIHLASKMAKLSSPIISEINEASVKITLFRPSTQVIQTVSGNSNQVIGEVVENVFGGQNFQTNDPSLPVIQGVEGANITINYSQSPLSLDTSDLRPPSSLSCDYGLENLISREFVGRRSELQMLQSKLRDAEQVVFVAVAGMGGIGKTALAQQYVRESRDLYPGGRWYFNIRDTSLTNQLLAAAKIFGWSVPENTSIDSQVQWCYDQWVSVFPGRKLLVLDNVTTYNDIRPFLPRTQEDFRVLMTSRQRFGKPVDRLDLGVLPLDEALSLLIQVIDDGERVEEQQEEAEALCNWVGGLPLGVELVARYLSMHPNVSFVKLLDRLEHKQLTAKALRDLPEEMAYEYSIEAAFELSWQDLESDAKILMGLLSIFALAPIPSELIVWALPEWDEEDLEDKLDAVLVQRNFLQSDADGSYQLHQLIREFVVGKLETELSEETSALKKCVALAVNRFASNIEPIVRMRDRYYVSLVVPHMAVVAQELNDVLTDDDAPGWVFTGLARFYETQSLWPEAERWYKAQLEMSEHRFGSDHPDTARSLNNLAQLYKDMGRYDEAEPIYQRALAIYEAQLGSDHPDTARSLNNLAQLYKDMGRYDEAEPIYQRALAIYEAQLGS</sequence>
<dbReference type="InterPro" id="IPR038475">
    <property type="entry name" value="RecG_C_sf"/>
</dbReference>
<feature type="repeat" description="TPR" evidence="10">
    <location>
        <begin position="999"/>
        <end position="1032"/>
    </location>
</feature>
<dbReference type="InterPro" id="IPR002182">
    <property type="entry name" value="NB-ARC"/>
</dbReference>
<keyword evidence="7" id="KW-0175">Coiled coil</keyword>
<evidence type="ECO:0000256" key="3">
    <source>
        <dbReference type="ARBA" id="ARBA00022490"/>
    </source>
</evidence>
<dbReference type="GO" id="GO:0043531">
    <property type="term" value="F:ADP binding"/>
    <property type="evidence" value="ECO:0007669"/>
    <property type="project" value="InterPro"/>
</dbReference>
<dbReference type="EMBL" id="JADEXP010000515">
    <property type="protein sequence ID" value="MBE9070734.1"/>
    <property type="molecule type" value="Genomic_DNA"/>
</dbReference>
<accession>A0A929FD66</accession>
<dbReference type="GO" id="GO:0019894">
    <property type="term" value="F:kinesin binding"/>
    <property type="evidence" value="ECO:0007669"/>
    <property type="project" value="TreeGrafter"/>
</dbReference>
<dbReference type="PROSITE" id="PS50005">
    <property type="entry name" value="TPR"/>
    <property type="match status" value="2"/>
</dbReference>
<comment type="similarity">
    <text evidence="2">Belongs to the kinesin light chain family.</text>
</comment>
<dbReference type="RefSeq" id="WP_193996581.1">
    <property type="nucleotide sequence ID" value="NZ_JADEXP010000515.1"/>
</dbReference>
<dbReference type="Gene3D" id="1.25.40.10">
    <property type="entry name" value="Tetratricopeptide repeat domain"/>
    <property type="match status" value="1"/>
</dbReference>
<gene>
    <name evidence="12" type="ORF">IQ260_29270</name>
</gene>
<dbReference type="Pfam" id="PF13374">
    <property type="entry name" value="TPR_10"/>
    <property type="match status" value="1"/>
</dbReference>
<dbReference type="GO" id="GO:0007018">
    <property type="term" value="P:microtubule-based movement"/>
    <property type="evidence" value="ECO:0007669"/>
    <property type="project" value="TreeGrafter"/>
</dbReference>
<dbReference type="SUPFAM" id="SSF52540">
    <property type="entry name" value="P-loop containing nucleoside triphosphate hydrolases"/>
    <property type="match status" value="1"/>
</dbReference>
<dbReference type="PANTHER" id="PTHR45783:SF3">
    <property type="entry name" value="KINESIN LIGHT CHAIN"/>
    <property type="match status" value="1"/>
</dbReference>
<comment type="subcellular location">
    <subcellularLocation>
        <location evidence="1">Cytoplasm</location>
        <location evidence="1">Cytoskeleton</location>
    </subcellularLocation>
</comment>
<dbReference type="Proteomes" id="UP000615026">
    <property type="component" value="Unassembled WGS sequence"/>
</dbReference>
<keyword evidence="9" id="KW-0206">Cytoskeleton</keyword>
<dbReference type="Gene3D" id="1.10.8.430">
    <property type="entry name" value="Helical domain of apoptotic protease-activating factors"/>
    <property type="match status" value="1"/>
</dbReference>
<dbReference type="InterPro" id="IPR042197">
    <property type="entry name" value="Apaf_helical"/>
</dbReference>
<dbReference type="GO" id="GO:0005874">
    <property type="term" value="C:microtubule"/>
    <property type="evidence" value="ECO:0007669"/>
    <property type="project" value="UniProtKB-KW"/>
</dbReference>
<proteinExistence type="inferred from homology"/>
<dbReference type="GO" id="GO:0005737">
    <property type="term" value="C:cytoplasm"/>
    <property type="evidence" value="ECO:0007669"/>
    <property type="project" value="TreeGrafter"/>
</dbReference>
<feature type="non-terminal residue" evidence="12">
    <location>
        <position position="1"/>
    </location>
</feature>
<reference evidence="12" key="1">
    <citation type="submission" date="2020-10" db="EMBL/GenBank/DDBJ databases">
        <authorList>
            <person name="Castelo-Branco R."/>
            <person name="Eusebio N."/>
            <person name="Adriana R."/>
            <person name="Vieira A."/>
            <person name="Brugerolle De Fraissinette N."/>
            <person name="Rezende De Castro R."/>
            <person name="Schneider M.P."/>
            <person name="Vasconcelos V."/>
            <person name="Leao P.N."/>
        </authorList>
    </citation>
    <scope>NUCLEOTIDE SEQUENCE</scope>
    <source>
        <strain evidence="12">LEGE 11479</strain>
    </source>
</reference>
<keyword evidence="8" id="KW-0505">Motor protein</keyword>
<keyword evidence="6 10" id="KW-0802">TPR repeat</keyword>
<feature type="non-terminal residue" evidence="12">
    <location>
        <position position="1035"/>
    </location>
</feature>
<feature type="domain" description="NB-ARC" evidence="11">
    <location>
        <begin position="542"/>
        <end position="671"/>
    </location>
</feature>
<evidence type="ECO:0000313" key="12">
    <source>
        <dbReference type="EMBL" id="MBE9070734.1"/>
    </source>
</evidence>
<name>A0A929FD66_LEPEC</name>
<dbReference type="InterPro" id="IPR019734">
    <property type="entry name" value="TPR_rpt"/>
</dbReference>
<dbReference type="Pfam" id="PF13424">
    <property type="entry name" value="TPR_12"/>
    <property type="match status" value="1"/>
</dbReference>
<dbReference type="PANTHER" id="PTHR45783">
    <property type="entry name" value="KINESIN LIGHT CHAIN"/>
    <property type="match status" value="1"/>
</dbReference>
<dbReference type="InterPro" id="IPR027417">
    <property type="entry name" value="P-loop_NTPase"/>
</dbReference>
<dbReference type="Gene3D" id="3.30.565.60">
    <property type="match status" value="1"/>
</dbReference>
<evidence type="ECO:0000256" key="7">
    <source>
        <dbReference type="ARBA" id="ARBA00023054"/>
    </source>
</evidence>
<comment type="caution">
    <text evidence="12">The sequence shown here is derived from an EMBL/GenBank/DDBJ whole genome shotgun (WGS) entry which is preliminary data.</text>
</comment>
<evidence type="ECO:0000256" key="9">
    <source>
        <dbReference type="ARBA" id="ARBA00023212"/>
    </source>
</evidence>
<dbReference type="Pfam" id="PF00931">
    <property type="entry name" value="NB-ARC"/>
    <property type="match status" value="1"/>
</dbReference>
<evidence type="ECO:0000256" key="4">
    <source>
        <dbReference type="ARBA" id="ARBA00022701"/>
    </source>
</evidence>
<evidence type="ECO:0000313" key="13">
    <source>
        <dbReference type="Proteomes" id="UP000615026"/>
    </source>
</evidence>
<dbReference type="InterPro" id="IPR011990">
    <property type="entry name" value="TPR-like_helical_dom_sf"/>
</dbReference>
<dbReference type="SMART" id="SM00028">
    <property type="entry name" value="TPR"/>
    <property type="match status" value="3"/>
</dbReference>